<feature type="domain" description="Zinc finger PHD-type" evidence="5">
    <location>
        <begin position="424"/>
        <end position="485"/>
    </location>
</feature>
<sequence length="574" mass="66744">MSYGEEEEVVCRLSHPAHPHTMSPRYGYPDCFRCKKDAYNRHFYYCTTCKLEVHSDCYQLLWNMRHPYHPQHPLIRSLERRTIITYDSTSDCDEDNSFAIPPCTWCGEELYAKTSYHGSVFYQCSICDFGLCTTCVANFPLPTISNPKSHHHSLVFLPRPLLLPCDACGLVDRSDPSYVCFQCNYVVHKSCIGLPRVIKLTRHPHRLFYTPFLPPKITYSCRLCYKTIDNKYGQYSCNDDRCSYVVHSKCATHETIWDRRELEWEPEELDETEDVASFKNVGDDLIKYFCHEHNLKLEKYNGVRDKDKQCQACTLHIDSRNFYNCTQCDFFLHEVCANLPRKLDHALHHHSLFLDPIPPKKSNFLKCLVCSRAFAGFSYKCTCKGRCRRFQVDVRCILVPDSFTHKSHEHPLFIPISTADKMALCGGCKTTGANFYLRCTLCDFSLCYKCATIPDKLHYKYDEHPLSLCYGEEASNETYWCEVCEEKLDPSIWFYTCNRSNITIHRSCVFGSSAYMKSGYTFYHYYVTVKVLNNNCNTRPICRRCGGRCSSYVFLKLSDGKTFCSNDCLGLFIR</sequence>
<feature type="domain" description="Zinc finger PHD-type" evidence="5">
    <location>
        <begin position="309"/>
        <end position="371"/>
    </location>
</feature>
<dbReference type="GO" id="GO:0008270">
    <property type="term" value="F:zinc ion binding"/>
    <property type="evidence" value="ECO:0007669"/>
    <property type="project" value="UniProtKB-KW"/>
</dbReference>
<dbReference type="Pfam" id="PF03107">
    <property type="entry name" value="C1_2"/>
    <property type="match status" value="5"/>
</dbReference>
<dbReference type="Pfam" id="PF22926">
    <property type="entry name" value="C1-like_CT"/>
    <property type="match status" value="1"/>
</dbReference>
<name>R0I800_9BRAS</name>
<protein>
    <recommendedName>
        <fullName evidence="5">Zinc finger PHD-type domain-containing protein</fullName>
    </recommendedName>
</protein>
<evidence type="ECO:0000256" key="4">
    <source>
        <dbReference type="ARBA" id="ARBA00022833"/>
    </source>
</evidence>
<evidence type="ECO:0000313" key="7">
    <source>
        <dbReference type="Proteomes" id="UP000029121"/>
    </source>
</evidence>
<keyword evidence="2" id="KW-0677">Repeat</keyword>
<feature type="domain" description="Zinc finger PHD-type" evidence="5">
    <location>
        <begin position="164"/>
        <end position="225"/>
    </location>
</feature>
<keyword evidence="7" id="KW-1185">Reference proteome</keyword>
<dbReference type="SUPFAM" id="SSF57889">
    <property type="entry name" value="Cysteine-rich domain"/>
    <property type="match status" value="4"/>
</dbReference>
<evidence type="ECO:0000259" key="5">
    <source>
        <dbReference type="SMART" id="SM00249"/>
    </source>
</evidence>
<dbReference type="InterPro" id="IPR001965">
    <property type="entry name" value="Znf_PHD"/>
</dbReference>
<dbReference type="EMBL" id="KB870807">
    <property type="protein sequence ID" value="EOA32618.1"/>
    <property type="molecule type" value="Genomic_DNA"/>
</dbReference>
<dbReference type="PANTHER" id="PTHR32410:SF168">
    <property type="entry name" value="CYSTEINE_HISTIDINE-RICH C1 DOMAIN FAMILY PROTEIN"/>
    <property type="match status" value="1"/>
</dbReference>
<keyword evidence="3" id="KW-0863">Zinc-finger</keyword>
<dbReference type="STRING" id="81985.R0I800"/>
<evidence type="ECO:0000256" key="1">
    <source>
        <dbReference type="ARBA" id="ARBA00022723"/>
    </source>
</evidence>
<proteinExistence type="predicted"/>
<dbReference type="eggNOG" id="ENOG502S720">
    <property type="taxonomic scope" value="Eukaryota"/>
</dbReference>
<dbReference type="SMART" id="SM00249">
    <property type="entry name" value="PHD"/>
    <property type="match status" value="3"/>
</dbReference>
<keyword evidence="4" id="KW-0862">Zinc</keyword>
<dbReference type="InterPro" id="IPR046349">
    <property type="entry name" value="C1-like_sf"/>
</dbReference>
<dbReference type="AlphaFoldDB" id="R0I800"/>
<evidence type="ECO:0000256" key="3">
    <source>
        <dbReference type="ARBA" id="ARBA00022771"/>
    </source>
</evidence>
<evidence type="ECO:0000256" key="2">
    <source>
        <dbReference type="ARBA" id="ARBA00022737"/>
    </source>
</evidence>
<dbReference type="KEGG" id="crb:17890576"/>
<dbReference type="OrthoDB" id="1884766at2759"/>
<evidence type="ECO:0000313" key="6">
    <source>
        <dbReference type="EMBL" id="EOA32618.1"/>
    </source>
</evidence>
<organism evidence="6 7">
    <name type="scientific">Capsella rubella</name>
    <dbReference type="NCBI Taxonomy" id="81985"/>
    <lineage>
        <taxon>Eukaryota</taxon>
        <taxon>Viridiplantae</taxon>
        <taxon>Streptophyta</taxon>
        <taxon>Embryophyta</taxon>
        <taxon>Tracheophyta</taxon>
        <taxon>Spermatophyta</taxon>
        <taxon>Magnoliopsida</taxon>
        <taxon>eudicotyledons</taxon>
        <taxon>Gunneridae</taxon>
        <taxon>Pentapetalae</taxon>
        <taxon>rosids</taxon>
        <taxon>malvids</taxon>
        <taxon>Brassicales</taxon>
        <taxon>Brassicaceae</taxon>
        <taxon>Camelineae</taxon>
        <taxon>Capsella</taxon>
    </lineage>
</organism>
<reference evidence="7" key="1">
    <citation type="journal article" date="2013" name="Nat. Genet.">
        <title>The Capsella rubella genome and the genomic consequences of rapid mating system evolution.</title>
        <authorList>
            <person name="Slotte T."/>
            <person name="Hazzouri K.M."/>
            <person name="Agren J.A."/>
            <person name="Koenig D."/>
            <person name="Maumus F."/>
            <person name="Guo Y.L."/>
            <person name="Steige K."/>
            <person name="Platts A.E."/>
            <person name="Escobar J.S."/>
            <person name="Newman L.K."/>
            <person name="Wang W."/>
            <person name="Mandakova T."/>
            <person name="Vello E."/>
            <person name="Smith L.M."/>
            <person name="Henz S.R."/>
            <person name="Steffen J."/>
            <person name="Takuno S."/>
            <person name="Brandvain Y."/>
            <person name="Coop G."/>
            <person name="Andolfatto P."/>
            <person name="Hu T.T."/>
            <person name="Blanchette M."/>
            <person name="Clark R.M."/>
            <person name="Quesneville H."/>
            <person name="Nordborg M."/>
            <person name="Gaut B.S."/>
            <person name="Lysak M.A."/>
            <person name="Jenkins J."/>
            <person name="Grimwood J."/>
            <person name="Chapman J."/>
            <person name="Prochnik S."/>
            <person name="Shu S."/>
            <person name="Rokhsar D."/>
            <person name="Schmutz J."/>
            <person name="Weigel D."/>
            <person name="Wright S.I."/>
        </authorList>
    </citation>
    <scope>NUCLEOTIDE SEQUENCE [LARGE SCALE GENOMIC DNA]</scope>
    <source>
        <strain evidence="7">cv. Monte Gargano</strain>
    </source>
</reference>
<accession>R0I800</accession>
<dbReference type="Proteomes" id="UP000029121">
    <property type="component" value="Unassembled WGS sequence"/>
</dbReference>
<dbReference type="InterPro" id="IPR054483">
    <property type="entry name" value="DC1-like_CT"/>
</dbReference>
<dbReference type="InterPro" id="IPR053192">
    <property type="entry name" value="Vacuole_Formation_Reg"/>
</dbReference>
<gene>
    <name evidence="6" type="ORF">CARUB_v10015912mg</name>
</gene>
<dbReference type="PANTHER" id="PTHR32410">
    <property type="entry name" value="CYSTEINE/HISTIDINE-RICH C1 DOMAIN FAMILY PROTEIN"/>
    <property type="match status" value="1"/>
</dbReference>
<keyword evidence="1" id="KW-0479">Metal-binding</keyword>
<dbReference type="InterPro" id="IPR004146">
    <property type="entry name" value="DC1"/>
</dbReference>